<organism evidence="4 5">
    <name type="scientific">Nonomuraea soli</name>
    <dbReference type="NCBI Taxonomy" id="1032476"/>
    <lineage>
        <taxon>Bacteria</taxon>
        <taxon>Bacillati</taxon>
        <taxon>Actinomycetota</taxon>
        <taxon>Actinomycetes</taxon>
        <taxon>Streptosporangiales</taxon>
        <taxon>Streptosporangiaceae</taxon>
        <taxon>Nonomuraea</taxon>
    </lineage>
</organism>
<evidence type="ECO:0000256" key="1">
    <source>
        <dbReference type="ARBA" id="ARBA00022729"/>
    </source>
</evidence>
<dbReference type="AlphaFoldDB" id="A0A7W0CN42"/>
<dbReference type="PANTHER" id="PTHR15462">
    <property type="entry name" value="SERINE PROTEASE"/>
    <property type="match status" value="1"/>
</dbReference>
<accession>A0A7W0CN42</accession>
<sequence length="352" mass="36704">MIPRVRHLAAAALSGALLMLPALAGIVPASASAAAPANRVFAIDMAKTDAQLKSVLKQWSPQKLAEAEKASPATPGPKSDAAGSAGNGKPVTLPSKVDPRDVEPAAPSSGGARTFGKVFFSFGDKEFWCSASSIAARNGSVVATAGHCAYDIRTLKPASNWIFVPNPGPDGSAPDGIYVGASVAVHEQWPWTGDYDYDYAFVTVHPGIKWENKNGEPTPVSVGKLQDNVGGQGLTILRKTGNTVHAFGYPAGAQPNGTRPFDGRSLKSCTGTTSWTKSPSFMVKYGVLLPCNFTSGVSGGPWLMEYNAGTRLGKLNGVNSLTWYSGANGVYDGTSSPYFNKDTLAVYLAAGS</sequence>
<protein>
    <recommendedName>
        <fullName evidence="6">Trypsin-like serine protease</fullName>
    </recommendedName>
</protein>
<gene>
    <name evidence="4" type="ORF">HNR30_005605</name>
</gene>
<feature type="region of interest" description="Disordered" evidence="2">
    <location>
        <begin position="63"/>
        <end position="109"/>
    </location>
</feature>
<evidence type="ECO:0008006" key="6">
    <source>
        <dbReference type="Google" id="ProtNLM"/>
    </source>
</evidence>
<evidence type="ECO:0000313" key="4">
    <source>
        <dbReference type="EMBL" id="MBA2894244.1"/>
    </source>
</evidence>
<evidence type="ECO:0000256" key="3">
    <source>
        <dbReference type="SAM" id="SignalP"/>
    </source>
</evidence>
<proteinExistence type="predicted"/>
<feature type="signal peptide" evidence="3">
    <location>
        <begin position="1"/>
        <end position="24"/>
    </location>
</feature>
<dbReference type="InterPro" id="IPR009003">
    <property type="entry name" value="Peptidase_S1_PA"/>
</dbReference>
<reference evidence="4 5" key="1">
    <citation type="submission" date="2020-07" db="EMBL/GenBank/DDBJ databases">
        <title>Genomic Encyclopedia of Type Strains, Phase IV (KMG-IV): sequencing the most valuable type-strain genomes for metagenomic binning, comparative biology and taxonomic classification.</title>
        <authorList>
            <person name="Goeker M."/>
        </authorList>
    </citation>
    <scope>NUCLEOTIDE SEQUENCE [LARGE SCALE GENOMIC DNA]</scope>
    <source>
        <strain evidence="4 5">DSM 45533</strain>
    </source>
</reference>
<keyword evidence="1 3" id="KW-0732">Signal</keyword>
<dbReference type="SUPFAM" id="SSF50494">
    <property type="entry name" value="Trypsin-like serine proteases"/>
    <property type="match status" value="1"/>
</dbReference>
<comment type="caution">
    <text evidence="4">The sequence shown here is derived from an EMBL/GenBank/DDBJ whole genome shotgun (WGS) entry which is preliminary data.</text>
</comment>
<dbReference type="RefSeq" id="WP_181612957.1">
    <property type="nucleotide sequence ID" value="NZ_BAABAM010000005.1"/>
</dbReference>
<dbReference type="Gene3D" id="2.40.10.10">
    <property type="entry name" value="Trypsin-like serine proteases"/>
    <property type="match status" value="2"/>
</dbReference>
<evidence type="ECO:0000256" key="2">
    <source>
        <dbReference type="SAM" id="MobiDB-lite"/>
    </source>
</evidence>
<dbReference type="Proteomes" id="UP000530928">
    <property type="component" value="Unassembled WGS sequence"/>
</dbReference>
<evidence type="ECO:0000313" key="5">
    <source>
        <dbReference type="Proteomes" id="UP000530928"/>
    </source>
</evidence>
<dbReference type="InterPro" id="IPR043504">
    <property type="entry name" value="Peptidase_S1_PA_chymotrypsin"/>
</dbReference>
<keyword evidence="5" id="KW-1185">Reference proteome</keyword>
<feature type="chain" id="PRO_5038744103" description="Trypsin-like serine protease" evidence="3">
    <location>
        <begin position="25"/>
        <end position="352"/>
    </location>
</feature>
<dbReference type="InterPro" id="IPR050966">
    <property type="entry name" value="Glutamyl_endopeptidase"/>
</dbReference>
<dbReference type="EMBL" id="JACDUR010000005">
    <property type="protein sequence ID" value="MBA2894244.1"/>
    <property type="molecule type" value="Genomic_DNA"/>
</dbReference>
<dbReference type="PANTHER" id="PTHR15462:SF19">
    <property type="entry name" value="PEPTIDASE S1 DOMAIN-CONTAINING PROTEIN"/>
    <property type="match status" value="1"/>
</dbReference>
<name>A0A7W0CN42_9ACTN</name>